<sequence length="419" mass="47125">MYASSIGAEDSFFRFGGDSIMAMKRHLWQESMDYVLRDLAAVGIQHPDTVAGGPDHLVPPFALSPIQDPARYFECVRALGLVSSQAELMDLFPCTVVQSFFLVRQTTHHYSFSLTGTVDVDRPREACRAALRKHTILRTLFTMHDGQLTQVVLRVMEFPFHHVADLPNVAEFQQSLWQADATGNKVLPSLPMQFVLLSSHDKRYPHQRGDDPLGEPGCLAAPGAACRNHNGDIDQSGVGSRPLAEDRSPRCHFHPNSERRSLPLAQADKVLGPCINFIPVRVTIEPSSLTVRDLLQRIQEQHTRSMRHDFVEFGDIVRNATSWPATTEMQSIVQHQNFDSDYKLPLRGMESTFSLTHNFTALSELFMFTYPLKERLLMQVYVSTAVMPQPQAAGLLATLCTTIERFARFPDRYLGDVLS</sequence>
<dbReference type="GO" id="GO:0031177">
    <property type="term" value="F:phosphopantetheine binding"/>
    <property type="evidence" value="ECO:0007669"/>
    <property type="project" value="TreeGrafter"/>
</dbReference>
<evidence type="ECO:0000256" key="2">
    <source>
        <dbReference type="SAM" id="MobiDB-lite"/>
    </source>
</evidence>
<dbReference type="GeneID" id="66929732"/>
<keyword evidence="1" id="KW-0436">Ligase</keyword>
<dbReference type="GO" id="GO:0044550">
    <property type="term" value="P:secondary metabolite biosynthetic process"/>
    <property type="evidence" value="ECO:0007669"/>
    <property type="project" value="TreeGrafter"/>
</dbReference>
<dbReference type="GO" id="GO:0016874">
    <property type="term" value="F:ligase activity"/>
    <property type="evidence" value="ECO:0007669"/>
    <property type="project" value="UniProtKB-KW"/>
</dbReference>
<feature type="compositionally biased region" description="Basic and acidic residues" evidence="2">
    <location>
        <begin position="243"/>
        <end position="257"/>
    </location>
</feature>
<dbReference type="PANTHER" id="PTHR45527">
    <property type="entry name" value="NONRIBOSOMAL PEPTIDE SYNTHETASE"/>
    <property type="match status" value="1"/>
</dbReference>
<dbReference type="AlphaFoldDB" id="A0A9P3C581"/>
<dbReference type="RefSeq" id="XP_043129293.1">
    <property type="nucleotide sequence ID" value="XM_043273358.1"/>
</dbReference>
<protein>
    <submittedName>
        <fullName evidence="3">Hybrid PKS-NRPS biosynthetic cluster</fullName>
    </submittedName>
</protein>
<keyword evidence="4" id="KW-1185">Reference proteome</keyword>
<organism evidence="3 4">
    <name type="scientific">Aspergillus viridinutans</name>
    <dbReference type="NCBI Taxonomy" id="75553"/>
    <lineage>
        <taxon>Eukaryota</taxon>
        <taxon>Fungi</taxon>
        <taxon>Dikarya</taxon>
        <taxon>Ascomycota</taxon>
        <taxon>Pezizomycotina</taxon>
        <taxon>Eurotiomycetes</taxon>
        <taxon>Eurotiomycetidae</taxon>
        <taxon>Eurotiales</taxon>
        <taxon>Aspergillaceae</taxon>
        <taxon>Aspergillus</taxon>
        <taxon>Aspergillus subgen. Fumigati</taxon>
    </lineage>
</organism>
<feature type="region of interest" description="Disordered" evidence="2">
    <location>
        <begin position="237"/>
        <end position="257"/>
    </location>
</feature>
<evidence type="ECO:0000313" key="3">
    <source>
        <dbReference type="EMBL" id="GIK06107.1"/>
    </source>
</evidence>
<dbReference type="Gene3D" id="3.30.559.30">
    <property type="entry name" value="Nonribosomal peptide synthetase, condensation domain"/>
    <property type="match status" value="1"/>
</dbReference>
<dbReference type="GO" id="GO:0043041">
    <property type="term" value="P:amino acid activation for nonribosomal peptide biosynthetic process"/>
    <property type="evidence" value="ECO:0007669"/>
    <property type="project" value="TreeGrafter"/>
</dbReference>
<dbReference type="EMBL" id="BOPL01000010">
    <property type="protein sequence ID" value="GIK06107.1"/>
    <property type="molecule type" value="Genomic_DNA"/>
</dbReference>
<dbReference type="GO" id="GO:0005737">
    <property type="term" value="C:cytoplasm"/>
    <property type="evidence" value="ECO:0007669"/>
    <property type="project" value="TreeGrafter"/>
</dbReference>
<name>A0A9P3C581_ASPVI</name>
<dbReference type="Proteomes" id="UP000710440">
    <property type="component" value="Unassembled WGS sequence"/>
</dbReference>
<evidence type="ECO:0000256" key="1">
    <source>
        <dbReference type="ARBA" id="ARBA00022598"/>
    </source>
</evidence>
<reference evidence="3 4" key="1">
    <citation type="submission" date="2021-02" db="EMBL/GenBank/DDBJ databases">
        <title>Pan-genome distribution and transcriptional activeness of fungal secondary metabolism genes in Aspergillus section Fumigati.</title>
        <authorList>
            <person name="Takahashi H."/>
            <person name="Umemura M."/>
            <person name="Ninomiya A."/>
            <person name="Kusuya Y."/>
            <person name="Urayama S."/>
            <person name="Shimizu M."/>
            <person name="Watanabe A."/>
            <person name="Kamei K."/>
            <person name="Yaguchi T."/>
            <person name="Hagiwara D."/>
        </authorList>
    </citation>
    <scope>NUCLEOTIDE SEQUENCE [LARGE SCALE GENOMIC DNA]</scope>
    <source>
        <strain evidence="3 4">IFM 47045</strain>
    </source>
</reference>
<evidence type="ECO:0000313" key="4">
    <source>
        <dbReference type="Proteomes" id="UP000710440"/>
    </source>
</evidence>
<dbReference type="InterPro" id="IPR023213">
    <property type="entry name" value="CAT-like_dom_sf"/>
</dbReference>
<comment type="caution">
    <text evidence="3">The sequence shown here is derived from an EMBL/GenBank/DDBJ whole genome shotgun (WGS) entry which is preliminary data.</text>
</comment>
<gene>
    <name evidence="3" type="ORF">Aspvir_001750</name>
</gene>
<dbReference type="SUPFAM" id="SSF52777">
    <property type="entry name" value="CoA-dependent acyltransferases"/>
    <property type="match status" value="2"/>
</dbReference>
<accession>A0A9P3C581</accession>
<dbReference type="PANTHER" id="PTHR45527:SF3">
    <property type="entry name" value="SIDEROPHORE SYNTHETASE (EUROFUNG)"/>
    <property type="match status" value="1"/>
</dbReference>
<proteinExistence type="predicted"/>
<dbReference type="OrthoDB" id="416786at2759"/>
<dbReference type="Gene3D" id="3.30.559.10">
    <property type="entry name" value="Chloramphenicol acetyltransferase-like domain"/>
    <property type="match status" value="1"/>
</dbReference>